<keyword evidence="1" id="KW-0378">Hydrolase</keyword>
<evidence type="ECO:0000313" key="3">
    <source>
        <dbReference type="EMBL" id="GFZ87945.1"/>
    </source>
</evidence>
<evidence type="ECO:0000313" key="4">
    <source>
        <dbReference type="Proteomes" id="UP000602050"/>
    </source>
</evidence>
<dbReference type="AlphaFoldDB" id="A0A8J2XHD8"/>
<dbReference type="Proteomes" id="UP000602050">
    <property type="component" value="Unassembled WGS sequence"/>
</dbReference>
<name>A0A8J2XHD8_9BACI</name>
<feature type="region of interest" description="Disordered" evidence="2">
    <location>
        <begin position="25"/>
        <end position="45"/>
    </location>
</feature>
<reference evidence="3" key="2">
    <citation type="submission" date="2020-09" db="EMBL/GenBank/DDBJ databases">
        <authorList>
            <person name="Sun Q."/>
            <person name="Zhou Y."/>
        </authorList>
    </citation>
    <scope>NUCLEOTIDE SEQUENCE</scope>
    <source>
        <strain evidence="3">CGMCC 1.12360</strain>
    </source>
</reference>
<dbReference type="GO" id="GO:0005975">
    <property type="term" value="P:carbohydrate metabolic process"/>
    <property type="evidence" value="ECO:0007669"/>
    <property type="project" value="InterPro"/>
</dbReference>
<evidence type="ECO:0000256" key="1">
    <source>
        <dbReference type="ARBA" id="ARBA00022801"/>
    </source>
</evidence>
<organism evidence="3 4">
    <name type="scientific">Compostibacillus humi</name>
    <dbReference type="NCBI Taxonomy" id="1245525"/>
    <lineage>
        <taxon>Bacteria</taxon>
        <taxon>Bacillati</taxon>
        <taxon>Bacillota</taxon>
        <taxon>Bacilli</taxon>
        <taxon>Bacillales</taxon>
        <taxon>Bacillaceae</taxon>
        <taxon>Compostibacillus</taxon>
    </lineage>
</organism>
<dbReference type="SUPFAM" id="SSF52279">
    <property type="entry name" value="Beta-D-glucan exohydrolase, C-terminal domain"/>
    <property type="match status" value="1"/>
</dbReference>
<proteinExistence type="predicted"/>
<evidence type="ECO:0008006" key="5">
    <source>
        <dbReference type="Google" id="ProtNLM"/>
    </source>
</evidence>
<accession>A0A8J2XHD8</accession>
<protein>
    <recommendedName>
        <fullName evidence="5">Glycoside hydrolase family 3 C-terminal domain-containing protein</fullName>
    </recommendedName>
</protein>
<keyword evidence="4" id="KW-1185">Reference proteome</keyword>
<reference evidence="3" key="1">
    <citation type="journal article" date="2014" name="Int. J. Syst. Evol. Microbiol.">
        <title>Complete genome sequence of Corynebacterium casei LMG S-19264T (=DSM 44701T), isolated from a smear-ripened cheese.</title>
        <authorList>
            <consortium name="US DOE Joint Genome Institute (JGI-PGF)"/>
            <person name="Walter F."/>
            <person name="Albersmeier A."/>
            <person name="Kalinowski J."/>
            <person name="Ruckert C."/>
        </authorList>
    </citation>
    <scope>NUCLEOTIDE SEQUENCE</scope>
    <source>
        <strain evidence="3">CGMCC 1.12360</strain>
    </source>
</reference>
<dbReference type="GO" id="GO:0004553">
    <property type="term" value="F:hydrolase activity, hydrolyzing O-glycosyl compounds"/>
    <property type="evidence" value="ECO:0007669"/>
    <property type="project" value="InterPro"/>
</dbReference>
<gene>
    <name evidence="3" type="ORF">GCM10010978_29590</name>
</gene>
<evidence type="ECO:0000256" key="2">
    <source>
        <dbReference type="SAM" id="MobiDB-lite"/>
    </source>
</evidence>
<dbReference type="EMBL" id="BMEV01000077">
    <property type="protein sequence ID" value="GFZ87945.1"/>
    <property type="molecule type" value="Genomic_DNA"/>
</dbReference>
<dbReference type="InterPro" id="IPR036881">
    <property type="entry name" value="Glyco_hydro_3_C_sf"/>
</dbReference>
<comment type="caution">
    <text evidence="3">The sequence shown here is derived from an EMBL/GenBank/DDBJ whole genome shotgun (WGS) entry which is preliminary data.</text>
</comment>
<dbReference type="Gene3D" id="3.40.50.1700">
    <property type="entry name" value="Glycoside hydrolase family 3 C-terminal domain"/>
    <property type="match status" value="1"/>
</dbReference>
<sequence>MIRGRFNPVGRLPITIPASQEAVNNEAGDVPGYDEDPSYPYQDKAGNRYQYNFGLSYE</sequence>